<proteinExistence type="predicted"/>
<feature type="transmembrane region" description="Helical" evidence="1">
    <location>
        <begin position="47"/>
        <end position="67"/>
    </location>
</feature>
<dbReference type="EMBL" id="RSDG01000047">
    <property type="protein sequence ID" value="RRR47816.1"/>
    <property type="molecule type" value="Genomic_DNA"/>
</dbReference>
<dbReference type="RefSeq" id="WP_024409880.1">
    <property type="nucleotide sequence ID" value="NZ_JAIMDZ010000056.1"/>
</dbReference>
<name>A0A3R8LYZ4_STRSU</name>
<reference evidence="3 5" key="3">
    <citation type="submission" date="2018-12" db="EMBL/GenBank/DDBJ databases">
        <title>Whole-genome sequences of fifteen clinical Streptococcus suis strains isolated from pigs between 2006 and 2018.</title>
        <authorList>
            <person name="Stevens M.J.A."/>
            <person name="Cernela N."/>
            <person name="Spoerry Serrano N."/>
            <person name="Schmitt S."/>
            <person name="Schrenzel J."/>
            <person name="Stephan R."/>
        </authorList>
    </citation>
    <scope>NUCLEOTIDE SEQUENCE [LARGE SCALE GENOMIC DNA]</scope>
    <source>
        <strain evidence="3 5">SS1014</strain>
    </source>
</reference>
<keyword evidence="1" id="KW-1133">Transmembrane helix</keyword>
<dbReference type="AlphaFoldDB" id="A0A3R8LYZ4"/>
<accession>A0A3R8LYZ4</accession>
<evidence type="ECO:0000313" key="6">
    <source>
        <dbReference type="Proteomes" id="UP000278566"/>
    </source>
</evidence>
<gene>
    <name evidence="2" type="ORF">EI220_05215</name>
    <name evidence="3" type="ORF">EJA00_07095</name>
    <name evidence="4" type="ORF">FAJ35_11020</name>
</gene>
<protein>
    <submittedName>
        <fullName evidence="2">Uncharacterized protein</fullName>
    </submittedName>
</protein>
<evidence type="ECO:0000313" key="2">
    <source>
        <dbReference type="EMBL" id="RRN51164.1"/>
    </source>
</evidence>
<reference evidence="2 6" key="1">
    <citation type="submission" date="2018-11" db="EMBL/GenBank/DDBJ databases">
        <title>Changes in penicillin susceptibility of Streptococcus suis isolates by amino acid alterations in the penicillin-binding protein.</title>
        <authorList>
            <person name="Niemann L."/>
            <person name="Eichhorn I."/>
        </authorList>
    </citation>
    <scope>NUCLEOTIDE SEQUENCE [LARGE SCALE GENOMIC DNA]</scope>
    <source>
        <strain evidence="2 6">IMT40738</strain>
    </source>
</reference>
<dbReference type="EMBL" id="RRZO01000023">
    <property type="protein sequence ID" value="RRN51164.1"/>
    <property type="molecule type" value="Genomic_DNA"/>
</dbReference>
<dbReference type="Proteomes" id="UP000278566">
    <property type="component" value="Unassembled WGS sequence"/>
</dbReference>
<evidence type="ECO:0000313" key="4">
    <source>
        <dbReference type="EMBL" id="TIH99095.1"/>
    </source>
</evidence>
<evidence type="ECO:0000313" key="3">
    <source>
        <dbReference type="EMBL" id="RRR47816.1"/>
    </source>
</evidence>
<feature type="transmembrane region" description="Helical" evidence="1">
    <location>
        <begin position="7"/>
        <end position="27"/>
    </location>
</feature>
<comment type="caution">
    <text evidence="2">The sequence shown here is derived from an EMBL/GenBank/DDBJ whole genome shotgun (WGS) entry which is preliminary data.</text>
</comment>
<reference evidence="4 7" key="4">
    <citation type="submission" date="2019-04" db="EMBL/GenBank/DDBJ databases">
        <title>Genome analysis of Streptococcus suis strain WUSS327.</title>
        <authorList>
            <person name="Chen H."/>
            <person name="Gao X."/>
            <person name="Wu Z."/>
        </authorList>
    </citation>
    <scope>NUCLEOTIDE SEQUENCE [LARGE SCALE GENOMIC DNA]</scope>
    <source>
        <strain evidence="4 7">WUSS327</strain>
    </source>
</reference>
<organism evidence="2 6">
    <name type="scientific">Streptococcus suis</name>
    <dbReference type="NCBI Taxonomy" id="1307"/>
    <lineage>
        <taxon>Bacteria</taxon>
        <taxon>Bacillati</taxon>
        <taxon>Bacillota</taxon>
        <taxon>Bacilli</taxon>
        <taxon>Lactobacillales</taxon>
        <taxon>Streptococcaceae</taxon>
        <taxon>Streptococcus</taxon>
    </lineage>
</organism>
<keyword evidence="1" id="KW-0812">Transmembrane</keyword>
<dbReference type="Proteomes" id="UP000309259">
    <property type="component" value="Unassembled WGS sequence"/>
</dbReference>
<sequence length="75" mass="7845">MQLFQQIVTYLGAAGTMIGLFGVWMGWQDFSAGKINENAMQQSKGQTAMIYGGLTAAVSAGIATAIVTQMNALGL</sequence>
<evidence type="ECO:0000313" key="5">
    <source>
        <dbReference type="Proteomes" id="UP000273973"/>
    </source>
</evidence>
<dbReference type="EMBL" id="SSXL01000056">
    <property type="protein sequence ID" value="TIH99095.1"/>
    <property type="molecule type" value="Genomic_DNA"/>
</dbReference>
<dbReference type="Proteomes" id="UP000273973">
    <property type="component" value="Unassembled WGS sequence"/>
</dbReference>
<keyword evidence="1" id="KW-0472">Membrane</keyword>
<evidence type="ECO:0000256" key="1">
    <source>
        <dbReference type="SAM" id="Phobius"/>
    </source>
</evidence>
<evidence type="ECO:0000313" key="7">
    <source>
        <dbReference type="Proteomes" id="UP000309259"/>
    </source>
</evidence>
<reference evidence="3 5" key="2">
    <citation type="submission" date="2018-11" db="EMBL/GenBank/DDBJ databases">
        <authorList>
            <person name="Stevens M.J."/>
            <person name="Cernela N."/>
            <person name="Spoerry Serrano N."/>
            <person name="Schmitt S."/>
            <person name="Schrenzel J."/>
            <person name="Stephan R."/>
        </authorList>
    </citation>
    <scope>NUCLEOTIDE SEQUENCE [LARGE SCALE GENOMIC DNA]</scope>
    <source>
        <strain evidence="3 5">SS1014</strain>
    </source>
</reference>